<evidence type="ECO:0000256" key="3">
    <source>
        <dbReference type="ARBA" id="ARBA00022475"/>
    </source>
</evidence>
<evidence type="ECO:0000256" key="11">
    <source>
        <dbReference type="ARBA" id="ARBA00035120"/>
    </source>
</evidence>
<feature type="transmembrane region" description="Helical" evidence="14">
    <location>
        <begin position="33"/>
        <end position="53"/>
    </location>
</feature>
<evidence type="ECO:0000256" key="12">
    <source>
        <dbReference type="ARBA" id="ARBA00035585"/>
    </source>
</evidence>
<keyword evidence="7 14" id="KW-0915">Sodium</keyword>
<feature type="transmembrane region" description="Helical" evidence="14">
    <location>
        <begin position="6"/>
        <end position="21"/>
    </location>
</feature>
<keyword evidence="10 14" id="KW-0407">Ion channel</keyword>
<reference evidence="15 16" key="1">
    <citation type="submission" date="2018-11" db="EMBL/GenBank/DDBJ databases">
        <title>Genome sequencing of Paenibacillus sp. KCOM 3021 (= ChDC PVNT-B20).</title>
        <authorList>
            <person name="Kook J.-K."/>
            <person name="Park S.-N."/>
            <person name="Lim Y.K."/>
        </authorList>
    </citation>
    <scope>NUCLEOTIDE SEQUENCE [LARGE SCALE GENOMIC DNA]</scope>
    <source>
        <strain evidence="15 16">KCOM 3021</strain>
    </source>
</reference>
<gene>
    <name evidence="14 15" type="primary">crcB</name>
    <name evidence="14" type="synonym">fluC</name>
    <name evidence="15" type="ORF">EHV15_23330</name>
</gene>
<evidence type="ECO:0000256" key="8">
    <source>
        <dbReference type="ARBA" id="ARBA00023065"/>
    </source>
</evidence>
<keyword evidence="3 14" id="KW-1003">Cell membrane</keyword>
<evidence type="ECO:0000256" key="6">
    <source>
        <dbReference type="ARBA" id="ARBA00022989"/>
    </source>
</evidence>
<evidence type="ECO:0000256" key="13">
    <source>
        <dbReference type="ARBA" id="ARBA00049940"/>
    </source>
</evidence>
<dbReference type="AlphaFoldDB" id="A0A3P3U575"/>
<dbReference type="GO" id="GO:0062054">
    <property type="term" value="F:fluoride channel activity"/>
    <property type="evidence" value="ECO:0007669"/>
    <property type="project" value="UniProtKB-UniRule"/>
</dbReference>
<dbReference type="GO" id="GO:0140114">
    <property type="term" value="P:cellular detoxification of fluoride"/>
    <property type="evidence" value="ECO:0007669"/>
    <property type="project" value="UniProtKB-UniRule"/>
</dbReference>
<keyword evidence="2 14" id="KW-0813">Transport</keyword>
<keyword evidence="4 14" id="KW-0812">Transmembrane</keyword>
<dbReference type="Proteomes" id="UP000267017">
    <property type="component" value="Unassembled WGS sequence"/>
</dbReference>
<dbReference type="PANTHER" id="PTHR28259">
    <property type="entry name" value="FLUORIDE EXPORT PROTEIN 1-RELATED"/>
    <property type="match status" value="1"/>
</dbReference>
<dbReference type="PANTHER" id="PTHR28259:SF16">
    <property type="entry name" value="FLUORIDE-SPECIFIC ION CHANNEL FLUC 2"/>
    <property type="match status" value="1"/>
</dbReference>
<keyword evidence="5 14" id="KW-0479">Metal-binding</keyword>
<evidence type="ECO:0000256" key="2">
    <source>
        <dbReference type="ARBA" id="ARBA00022448"/>
    </source>
</evidence>
<feature type="transmembrane region" description="Helical" evidence="14">
    <location>
        <begin position="99"/>
        <end position="117"/>
    </location>
</feature>
<comment type="activity regulation">
    <text evidence="14">Na(+) is not transported, but it plays an essential structural role and its presence is essential for fluoride channel function.</text>
</comment>
<keyword evidence="8 14" id="KW-0406">Ion transport</keyword>
<comment type="caution">
    <text evidence="15">The sequence shown here is derived from an EMBL/GenBank/DDBJ whole genome shotgun (WGS) entry which is preliminary data.</text>
</comment>
<evidence type="ECO:0000313" key="15">
    <source>
        <dbReference type="EMBL" id="RRJ65521.1"/>
    </source>
</evidence>
<sequence length="121" mass="13166">MIGILGVGAGGILGTLLRFYLGKWISGKMGGGFPYGTWLINISGSFLLGLLSALHNHRGMPEWSWLMFGIGFCGAYTTFSTFGYETIGLIGQGRKRTAIVYVISSVLLGIWFAWLGYSCIR</sequence>
<dbReference type="RefSeq" id="WP_128633326.1">
    <property type="nucleotide sequence ID" value="NZ_RRCN01000001.1"/>
</dbReference>
<dbReference type="HAMAP" id="MF_00454">
    <property type="entry name" value="FluC"/>
    <property type="match status" value="1"/>
</dbReference>
<keyword evidence="16" id="KW-1185">Reference proteome</keyword>
<evidence type="ECO:0000256" key="9">
    <source>
        <dbReference type="ARBA" id="ARBA00023136"/>
    </source>
</evidence>
<dbReference type="GO" id="GO:0005886">
    <property type="term" value="C:plasma membrane"/>
    <property type="evidence" value="ECO:0007669"/>
    <property type="project" value="UniProtKB-SubCell"/>
</dbReference>
<comment type="catalytic activity">
    <reaction evidence="12">
        <text>fluoride(in) = fluoride(out)</text>
        <dbReference type="Rhea" id="RHEA:76159"/>
        <dbReference type="ChEBI" id="CHEBI:17051"/>
    </reaction>
    <physiologicalReaction direction="left-to-right" evidence="12">
        <dbReference type="Rhea" id="RHEA:76160"/>
    </physiologicalReaction>
</comment>
<name>A0A3P3U575_9BACL</name>
<comment type="function">
    <text evidence="13 14">Fluoride-specific ion channel. Important for reducing fluoride concentration in the cell, thus reducing its toxicity.</text>
</comment>
<evidence type="ECO:0000256" key="1">
    <source>
        <dbReference type="ARBA" id="ARBA00004651"/>
    </source>
</evidence>
<dbReference type="EMBL" id="RRCN01000001">
    <property type="protein sequence ID" value="RRJ65521.1"/>
    <property type="molecule type" value="Genomic_DNA"/>
</dbReference>
<dbReference type="NCBIfam" id="TIGR00494">
    <property type="entry name" value="crcB"/>
    <property type="match status" value="1"/>
</dbReference>
<dbReference type="InterPro" id="IPR003691">
    <property type="entry name" value="FluC"/>
</dbReference>
<organism evidence="15 16">
    <name type="scientific">Paenibacillus oralis</name>
    <dbReference type="NCBI Taxonomy" id="2490856"/>
    <lineage>
        <taxon>Bacteria</taxon>
        <taxon>Bacillati</taxon>
        <taxon>Bacillota</taxon>
        <taxon>Bacilli</taxon>
        <taxon>Bacillales</taxon>
        <taxon>Paenibacillaceae</taxon>
        <taxon>Paenibacillus</taxon>
    </lineage>
</organism>
<evidence type="ECO:0000313" key="16">
    <source>
        <dbReference type="Proteomes" id="UP000267017"/>
    </source>
</evidence>
<evidence type="ECO:0000256" key="14">
    <source>
        <dbReference type="HAMAP-Rule" id="MF_00454"/>
    </source>
</evidence>
<keyword evidence="6 14" id="KW-1133">Transmembrane helix</keyword>
<evidence type="ECO:0000256" key="4">
    <source>
        <dbReference type="ARBA" id="ARBA00022692"/>
    </source>
</evidence>
<evidence type="ECO:0000256" key="5">
    <source>
        <dbReference type="ARBA" id="ARBA00022723"/>
    </source>
</evidence>
<dbReference type="Pfam" id="PF02537">
    <property type="entry name" value="CRCB"/>
    <property type="match status" value="1"/>
</dbReference>
<comment type="similarity">
    <text evidence="11 14">Belongs to the fluoride channel Fluc/FEX (TC 1.A.43) family.</text>
</comment>
<feature type="transmembrane region" description="Helical" evidence="14">
    <location>
        <begin position="65"/>
        <end position="87"/>
    </location>
</feature>
<evidence type="ECO:0000256" key="7">
    <source>
        <dbReference type="ARBA" id="ARBA00023053"/>
    </source>
</evidence>
<feature type="binding site" evidence="14">
    <location>
        <position position="77"/>
    </location>
    <ligand>
        <name>Na(+)</name>
        <dbReference type="ChEBI" id="CHEBI:29101"/>
        <note>structural</note>
    </ligand>
</feature>
<evidence type="ECO:0000256" key="10">
    <source>
        <dbReference type="ARBA" id="ARBA00023303"/>
    </source>
</evidence>
<dbReference type="GO" id="GO:0046872">
    <property type="term" value="F:metal ion binding"/>
    <property type="evidence" value="ECO:0007669"/>
    <property type="project" value="UniProtKB-KW"/>
</dbReference>
<dbReference type="OrthoDB" id="9815830at2"/>
<feature type="binding site" evidence="14">
    <location>
        <position position="74"/>
    </location>
    <ligand>
        <name>Na(+)</name>
        <dbReference type="ChEBI" id="CHEBI:29101"/>
        <note>structural</note>
    </ligand>
</feature>
<accession>A0A3P3U575</accession>
<comment type="subcellular location">
    <subcellularLocation>
        <location evidence="1 14">Cell membrane</location>
        <topology evidence="1 14">Multi-pass membrane protein</topology>
    </subcellularLocation>
</comment>
<protein>
    <recommendedName>
        <fullName evidence="14">Fluoride-specific ion channel FluC</fullName>
    </recommendedName>
</protein>
<keyword evidence="9 14" id="KW-0472">Membrane</keyword>
<proteinExistence type="inferred from homology"/>